<dbReference type="EMBL" id="CP034841">
    <property type="protein sequence ID" value="QBF34842.1"/>
    <property type="molecule type" value="Genomic_DNA"/>
</dbReference>
<keyword evidence="1" id="KW-0175">Coiled coil</keyword>
<feature type="signal peptide" evidence="2">
    <location>
        <begin position="1"/>
        <end position="21"/>
    </location>
</feature>
<evidence type="ECO:0000256" key="1">
    <source>
        <dbReference type="SAM" id="Coils"/>
    </source>
</evidence>
<evidence type="ECO:0000256" key="2">
    <source>
        <dbReference type="SAM" id="SignalP"/>
    </source>
</evidence>
<keyword evidence="2" id="KW-0732">Signal</keyword>
<accession>A0A4V0ZAI7</accession>
<feature type="coiled-coil region" evidence="1">
    <location>
        <begin position="33"/>
        <end position="102"/>
    </location>
</feature>
<feature type="coiled-coil region" evidence="1">
    <location>
        <begin position="795"/>
        <end position="853"/>
    </location>
</feature>
<feature type="chain" id="PRO_5020596471" description="Lipoprotein" evidence="2">
    <location>
        <begin position="22"/>
        <end position="1048"/>
    </location>
</feature>
<feature type="coiled-coil region" evidence="1">
    <location>
        <begin position="631"/>
        <end position="658"/>
    </location>
</feature>
<dbReference type="PROSITE" id="PS51257">
    <property type="entry name" value="PROKAR_LIPOPROTEIN"/>
    <property type="match status" value="1"/>
</dbReference>
<organism evidence="3 4">
    <name type="scientific">Mycoplasmopsis phocirhinis</name>
    <dbReference type="NCBI Taxonomy" id="142650"/>
    <lineage>
        <taxon>Bacteria</taxon>
        <taxon>Bacillati</taxon>
        <taxon>Mycoplasmatota</taxon>
        <taxon>Mycoplasmoidales</taxon>
        <taxon>Metamycoplasmataceae</taxon>
        <taxon>Mycoplasmopsis</taxon>
    </lineage>
</organism>
<protein>
    <recommendedName>
        <fullName evidence="5">Lipoprotein</fullName>
    </recommendedName>
</protein>
<dbReference type="AlphaFoldDB" id="A0A4V0ZAI7"/>
<evidence type="ECO:0000313" key="4">
    <source>
        <dbReference type="Proteomes" id="UP000289326"/>
    </source>
</evidence>
<reference evidence="3 4" key="1">
    <citation type="submission" date="2019-01" db="EMBL/GenBank/DDBJ databases">
        <title>Complete sequence and annotation of the Mycoplasma phocirhinis strain 852T genome.</title>
        <authorList>
            <person name="Frasca S.Jr."/>
            <person name="Kutish G.F."/>
            <person name="Castellanos Gell J."/>
            <person name="Michaels D.L."/>
            <person name="Brown D.R."/>
        </authorList>
    </citation>
    <scope>NUCLEOTIDE SEQUENCE [LARGE SCALE GENOMIC DNA]</scope>
    <source>
        <strain evidence="3 4">852</strain>
    </source>
</reference>
<dbReference type="KEGG" id="mphi:EG856_02875"/>
<feature type="coiled-coil region" evidence="1">
    <location>
        <begin position="239"/>
        <end position="266"/>
    </location>
</feature>
<gene>
    <name evidence="3" type="ORF">EG856_02875</name>
</gene>
<evidence type="ECO:0000313" key="3">
    <source>
        <dbReference type="EMBL" id="QBF34842.1"/>
    </source>
</evidence>
<dbReference type="Proteomes" id="UP000289326">
    <property type="component" value="Chromosome"/>
</dbReference>
<evidence type="ECO:0008006" key="5">
    <source>
        <dbReference type="Google" id="ProtNLM"/>
    </source>
</evidence>
<proteinExistence type="predicted"/>
<sequence length="1048" mass="122708">MKKKISLSILASTPISLIALTASCNNDAKKNINKENELKIINLTNTLKKANKQIENNKKIIQELTTQLNSQQNPNLIKEQQINELETQTNLLNKQIIELRGKKIQKSDVSAKKLLNFLSNFLTEEFPNELLKQFPQKYENEKSVLNQIKTSVLSTLKEYNNTPEDIENFVNWQQVIMNILERTSVVANYVNSGSDIVYFPIKANKQLAMLFEWRIKDIDRLISAIKLNDDTIYNSNSTVQDGKNQKQTLIDELQTYKNEYLSAQNEKLLMNQIASWYKLEQNTSTAIVGKFINVESATDSITNRHFLAKFKVNPDWTVSAFPIYQHIVNEEFINNTKQKLNEVKEYIIEWLNKEKQTPFVRSLRFNKLYHRLVSLLNTLISITSGNNVKYSNFEYEKDVDLFVLETKLLLSDLKTTEFQNEKAQIDKIVDDAVNSNGTLWTSFANKNNDKRNSDQDNYEKMYKDFYNYYRFKIIELRTIPHSNFQESFARYVQYLTLVNEINHAYKLMDLNMLLGVDINDNEFKTLTKYDSTDDIDLKIEQQQNKINLYKQALSTKWELIQNLLQEYTSSDKQNALSYINSINLKANDFKNLLFVNFDENGQWNSFYSDDAIIQMKTELNEYFDFVNQIKLTSETKELNALNDDIENIKIKSQQLKTKFFGNKTTLDNEQDLEFNSQTLFDQFFDNLENEGYDTFGETYNKQIQLFKDVANIFAETRKLNLNDQEFNAMVNEIKNELLIIKQNAERVKEYNSYYDWNIEGDIVNTIRDDIVDNLFWLEKKLTNLFNLNNDNNTDKDEVRVELEKIKSRLMTLINELGDTNKTNELTSSIKISIDTATQIIQTLKQRKKKIQNMAKLIPIQEVLVLIRYWNNTQKPKLLEIMPKKLTDHNTHSVLSSNGGQDRDIVNFFQQKMNNIDEVVSTKSITSIQADNFNYEDNTQQNKLFTEFKVLEQAYAVALLNFIQNNNDTEQENLKTAVSDSRTKYYQFLNSLKDNGVILDNKYIRMSADRYVIEQDADNRLTPFDLLKKYITSASVNEIVTKLYKDYIK</sequence>
<dbReference type="RefSeq" id="WP_130429619.1">
    <property type="nucleotide sequence ID" value="NZ_CP034841.1"/>
</dbReference>
<name>A0A4V0ZAI7_9BACT</name>
<keyword evidence="4" id="KW-1185">Reference proteome</keyword>
<dbReference type="OrthoDB" id="401357at2"/>